<organism evidence="12">
    <name type="scientific">Caenorhabditis brenneri</name>
    <name type="common">Nematode worm</name>
    <dbReference type="NCBI Taxonomy" id="135651"/>
    <lineage>
        <taxon>Eukaryota</taxon>
        <taxon>Metazoa</taxon>
        <taxon>Ecdysozoa</taxon>
        <taxon>Nematoda</taxon>
        <taxon>Chromadorea</taxon>
        <taxon>Rhabditida</taxon>
        <taxon>Rhabditina</taxon>
        <taxon>Rhabditomorpha</taxon>
        <taxon>Rhabditoidea</taxon>
        <taxon>Rhabditidae</taxon>
        <taxon>Peloderinae</taxon>
        <taxon>Caenorhabditis</taxon>
    </lineage>
</organism>
<dbReference type="InterPro" id="IPR011009">
    <property type="entry name" value="Kinase-like_dom_sf"/>
</dbReference>
<feature type="binding site" evidence="8">
    <location>
        <position position="205"/>
    </location>
    <ligand>
        <name>ATP</name>
        <dbReference type="ChEBI" id="CHEBI:30616"/>
    </ligand>
</feature>
<dbReference type="Gene3D" id="1.10.510.10">
    <property type="entry name" value="Transferase(Phosphotransferase) domain 1"/>
    <property type="match status" value="1"/>
</dbReference>
<dbReference type="HOGENOM" id="CLU_000288_7_40_1"/>
<evidence type="ECO:0000256" key="6">
    <source>
        <dbReference type="ARBA" id="ARBA00022989"/>
    </source>
</evidence>
<evidence type="ECO:0000259" key="10">
    <source>
        <dbReference type="PROSITE" id="PS50011"/>
    </source>
</evidence>
<evidence type="ECO:0000256" key="4">
    <source>
        <dbReference type="ARBA" id="ARBA00022741"/>
    </source>
</evidence>
<sequence length="460" mass="53453">MKELIFISLTSVLIVCVYTYPSSQNSEALNEHRRIKRSSLADLLKDETIRWRVFIFLILYGLFVILSAVVFILFKRYKAIQRENRNNRASSESTARFIRPQERISFISLTGSEGDIDEILDRPVIRNNQVSDPVPECPNELKSLPIHERMNYIPYDQDMEIDKKNLRKMKYLGAGCFGSVYLGSLKKSASNWEDEGVPTLKVAIKNSLHSQIPSEEILIGEELRLMCQIKKHPNVLALVGAVTPSFSNMRQTFIVTEFVDCGDLLQFLQNRRDIFFNNLSDSENGYMKPKSARKRVFFKREEHIPIIEDSLDSLCTYDLLSFAYQIASGMEYLTRVPKFTEKSDVWSFGVCLYEIFSLGDIPYKSVTGDLIKYLNDGNRLEKPEYCHKDVYNFMTLCWSIDPLKRPRFLKCMRFFEEHLGESAYELLETVDRKLGIEAENQRKLEEWTKKAEASNQEFLL</sequence>
<keyword evidence="4 8" id="KW-0547">Nucleotide-binding</keyword>
<dbReference type="PROSITE" id="PS50011">
    <property type="entry name" value="PROTEIN_KINASE_DOM"/>
    <property type="match status" value="1"/>
</dbReference>
<evidence type="ECO:0000313" key="12">
    <source>
        <dbReference type="Proteomes" id="UP000008068"/>
    </source>
</evidence>
<dbReference type="OMA" id="HERIHYL"/>
<dbReference type="PROSITE" id="PS00107">
    <property type="entry name" value="PROTEIN_KINASE_ATP"/>
    <property type="match status" value="1"/>
</dbReference>
<dbReference type="AlphaFoldDB" id="G0NAH3"/>
<keyword evidence="7 9" id="KW-0472">Membrane</keyword>
<dbReference type="GO" id="GO:0005886">
    <property type="term" value="C:plasma membrane"/>
    <property type="evidence" value="ECO:0007669"/>
    <property type="project" value="UniProtKB-SubCell"/>
</dbReference>
<protein>
    <recommendedName>
        <fullName evidence="10">Protein kinase domain-containing protein</fullName>
    </recommendedName>
</protein>
<reference evidence="12" key="1">
    <citation type="submission" date="2011-07" db="EMBL/GenBank/DDBJ databases">
        <authorList>
            <consortium name="Caenorhabditis brenneri Sequencing and Analysis Consortium"/>
            <person name="Wilson R.K."/>
        </authorList>
    </citation>
    <scope>NUCLEOTIDE SEQUENCE [LARGE SCALE GENOMIC DNA]</scope>
    <source>
        <strain evidence="12">PB2801</strain>
    </source>
</reference>
<keyword evidence="3 9" id="KW-0812">Transmembrane</keyword>
<dbReference type="Proteomes" id="UP000008068">
    <property type="component" value="Unassembled WGS sequence"/>
</dbReference>
<evidence type="ECO:0000256" key="8">
    <source>
        <dbReference type="PROSITE-ProRule" id="PRU10141"/>
    </source>
</evidence>
<proteinExistence type="predicted"/>
<dbReference type="Gene3D" id="3.30.200.20">
    <property type="entry name" value="Phosphorylase Kinase, domain 1"/>
    <property type="match status" value="1"/>
</dbReference>
<dbReference type="GO" id="GO:0043235">
    <property type="term" value="C:receptor complex"/>
    <property type="evidence" value="ECO:0007669"/>
    <property type="project" value="TreeGrafter"/>
</dbReference>
<feature type="domain" description="Protein kinase" evidence="10">
    <location>
        <begin position="166"/>
        <end position="419"/>
    </location>
</feature>
<keyword evidence="2" id="KW-1003">Cell membrane</keyword>
<gene>
    <name evidence="11" type="ORF">CAEBREN_03837</name>
</gene>
<dbReference type="SUPFAM" id="SSF56112">
    <property type="entry name" value="Protein kinase-like (PK-like)"/>
    <property type="match status" value="1"/>
</dbReference>
<evidence type="ECO:0000256" key="9">
    <source>
        <dbReference type="SAM" id="Phobius"/>
    </source>
</evidence>
<dbReference type="GO" id="GO:0005524">
    <property type="term" value="F:ATP binding"/>
    <property type="evidence" value="ECO:0007669"/>
    <property type="project" value="UniProtKB-UniRule"/>
</dbReference>
<evidence type="ECO:0000256" key="2">
    <source>
        <dbReference type="ARBA" id="ARBA00022475"/>
    </source>
</evidence>
<dbReference type="InterPro" id="IPR001245">
    <property type="entry name" value="Ser-Thr/Tyr_kinase_cat_dom"/>
</dbReference>
<evidence type="ECO:0000256" key="5">
    <source>
        <dbReference type="ARBA" id="ARBA00022840"/>
    </source>
</evidence>
<dbReference type="FunFam" id="3.30.200.20:FF:000586">
    <property type="entry name" value="Receptor protein-tyrosine kinase"/>
    <property type="match status" value="1"/>
</dbReference>
<dbReference type="GO" id="GO:0045138">
    <property type="term" value="P:nematode male tail tip morphogenesis"/>
    <property type="evidence" value="ECO:0007669"/>
    <property type="project" value="UniProtKB-ARBA"/>
</dbReference>
<dbReference type="InterPro" id="IPR000719">
    <property type="entry name" value="Prot_kinase_dom"/>
</dbReference>
<evidence type="ECO:0000313" key="11">
    <source>
        <dbReference type="EMBL" id="EGT56263.1"/>
    </source>
</evidence>
<dbReference type="OrthoDB" id="5912975at2759"/>
<dbReference type="GO" id="GO:0004714">
    <property type="term" value="F:transmembrane receptor protein tyrosine kinase activity"/>
    <property type="evidence" value="ECO:0007669"/>
    <property type="project" value="TreeGrafter"/>
</dbReference>
<evidence type="ECO:0000256" key="3">
    <source>
        <dbReference type="ARBA" id="ARBA00022692"/>
    </source>
</evidence>
<comment type="subcellular location">
    <subcellularLocation>
        <location evidence="1">Cell membrane</location>
        <topology evidence="1">Single-pass membrane protein</topology>
    </subcellularLocation>
</comment>
<dbReference type="GO" id="GO:0007169">
    <property type="term" value="P:cell surface receptor protein tyrosine kinase signaling pathway"/>
    <property type="evidence" value="ECO:0007669"/>
    <property type="project" value="TreeGrafter"/>
</dbReference>
<keyword evidence="5 8" id="KW-0067">ATP-binding</keyword>
<dbReference type="Pfam" id="PF07714">
    <property type="entry name" value="PK_Tyr_Ser-Thr"/>
    <property type="match status" value="2"/>
</dbReference>
<name>G0NAH3_CAEBE</name>
<keyword evidence="6 9" id="KW-1133">Transmembrane helix</keyword>
<accession>G0NAH3</accession>
<dbReference type="eggNOG" id="KOG0200">
    <property type="taxonomic scope" value="Eukaryota"/>
</dbReference>
<dbReference type="InterPro" id="IPR017441">
    <property type="entry name" value="Protein_kinase_ATP_BS"/>
</dbReference>
<keyword evidence="12" id="KW-1185">Reference proteome</keyword>
<evidence type="ECO:0000256" key="7">
    <source>
        <dbReference type="ARBA" id="ARBA00023136"/>
    </source>
</evidence>
<dbReference type="EMBL" id="GL379855">
    <property type="protein sequence ID" value="EGT56263.1"/>
    <property type="molecule type" value="Genomic_DNA"/>
</dbReference>
<dbReference type="InterPro" id="IPR050122">
    <property type="entry name" value="RTK"/>
</dbReference>
<evidence type="ECO:0000256" key="1">
    <source>
        <dbReference type="ARBA" id="ARBA00004162"/>
    </source>
</evidence>
<feature type="transmembrane region" description="Helical" evidence="9">
    <location>
        <begin position="53"/>
        <end position="74"/>
    </location>
</feature>
<dbReference type="InParanoid" id="G0NAH3"/>
<dbReference type="PANTHER" id="PTHR24416:SF626">
    <property type="entry name" value="PROTEIN KINASE DOMAIN-CONTAINING PROTEIN-RELATED"/>
    <property type="match status" value="1"/>
</dbReference>
<dbReference type="STRING" id="135651.G0NAH3"/>
<dbReference type="PANTHER" id="PTHR24416">
    <property type="entry name" value="TYROSINE-PROTEIN KINASE RECEPTOR"/>
    <property type="match status" value="1"/>
</dbReference>